<dbReference type="CDD" id="cd00229">
    <property type="entry name" value="SGNH_hydrolase"/>
    <property type="match status" value="1"/>
</dbReference>
<gene>
    <name evidence="2" type="ORF">ACFPIK_14315</name>
</gene>
<accession>A0ABW0BZG8</accession>
<dbReference type="InterPro" id="IPR036514">
    <property type="entry name" value="SGNH_hydro_sf"/>
</dbReference>
<sequence length="279" mass="31862">MRLFKKSLILLFGVIFLVSGSPNPITWVAIGDSITYLNDHPNEAGNRITKGYLSLVKEKFPSLEVVNKGYNGWTAIRIAEEFAKLEIPKAEVYSIFLGTNDWWRGNPLGTIEDYKNASGTATVAGSFRQIVNQIRNLNPQAKIILITPMKRVDFVYINNYKNNALGSYRDKNGQRLESFSALLKAIAQWGGMELVDLYHQKGMDHADLVKFKRLKDPLNGEYKNYPYPDFIDIPFDPEKDDYPYPIESIDVTYDGLHPSDKGYRIIAKELVPIFRKMLK</sequence>
<keyword evidence="2" id="KW-0378">Hydrolase</keyword>
<dbReference type="InterPro" id="IPR013830">
    <property type="entry name" value="SGNH_hydro"/>
</dbReference>
<dbReference type="PANTHER" id="PTHR30383">
    <property type="entry name" value="THIOESTERASE 1/PROTEASE 1/LYSOPHOSPHOLIPASE L1"/>
    <property type="match status" value="1"/>
</dbReference>
<proteinExistence type="predicted"/>
<feature type="domain" description="SGNH hydrolase-type esterase" evidence="1">
    <location>
        <begin position="29"/>
        <end position="265"/>
    </location>
</feature>
<dbReference type="InterPro" id="IPR051532">
    <property type="entry name" value="Ester_Hydrolysis_Enzymes"/>
</dbReference>
<evidence type="ECO:0000313" key="3">
    <source>
        <dbReference type="Proteomes" id="UP001596163"/>
    </source>
</evidence>
<dbReference type="EMBL" id="JBHSKS010000012">
    <property type="protein sequence ID" value="MFC5192946.1"/>
    <property type="molecule type" value="Genomic_DNA"/>
</dbReference>
<organism evidence="2 3">
    <name type="scientific">Algoriphagus aquatilis</name>
    <dbReference type="NCBI Taxonomy" id="490186"/>
    <lineage>
        <taxon>Bacteria</taxon>
        <taxon>Pseudomonadati</taxon>
        <taxon>Bacteroidota</taxon>
        <taxon>Cytophagia</taxon>
        <taxon>Cytophagales</taxon>
        <taxon>Cyclobacteriaceae</taxon>
        <taxon>Algoriphagus</taxon>
    </lineage>
</organism>
<name>A0ABW0BZG8_9BACT</name>
<comment type="caution">
    <text evidence="2">The sequence shown here is derived from an EMBL/GenBank/DDBJ whole genome shotgun (WGS) entry which is preliminary data.</text>
</comment>
<evidence type="ECO:0000313" key="2">
    <source>
        <dbReference type="EMBL" id="MFC5192946.1"/>
    </source>
</evidence>
<dbReference type="SUPFAM" id="SSF52266">
    <property type="entry name" value="SGNH hydrolase"/>
    <property type="match status" value="1"/>
</dbReference>
<dbReference type="PANTHER" id="PTHR30383:SF5">
    <property type="entry name" value="SGNH HYDROLASE-TYPE ESTERASE DOMAIN-CONTAINING PROTEIN"/>
    <property type="match status" value="1"/>
</dbReference>
<dbReference type="Pfam" id="PF13472">
    <property type="entry name" value="Lipase_GDSL_2"/>
    <property type="match status" value="1"/>
</dbReference>
<dbReference type="Proteomes" id="UP001596163">
    <property type="component" value="Unassembled WGS sequence"/>
</dbReference>
<dbReference type="Gene3D" id="3.40.50.1110">
    <property type="entry name" value="SGNH hydrolase"/>
    <property type="match status" value="1"/>
</dbReference>
<evidence type="ECO:0000259" key="1">
    <source>
        <dbReference type="Pfam" id="PF13472"/>
    </source>
</evidence>
<keyword evidence="3" id="KW-1185">Reference proteome</keyword>
<dbReference type="RefSeq" id="WP_377916445.1">
    <property type="nucleotide sequence ID" value="NZ_JBHSKS010000012.1"/>
</dbReference>
<reference evidence="3" key="1">
    <citation type="journal article" date="2019" name="Int. J. Syst. Evol. Microbiol.">
        <title>The Global Catalogue of Microorganisms (GCM) 10K type strain sequencing project: providing services to taxonomists for standard genome sequencing and annotation.</title>
        <authorList>
            <consortium name="The Broad Institute Genomics Platform"/>
            <consortium name="The Broad Institute Genome Sequencing Center for Infectious Disease"/>
            <person name="Wu L."/>
            <person name="Ma J."/>
        </authorList>
    </citation>
    <scope>NUCLEOTIDE SEQUENCE [LARGE SCALE GENOMIC DNA]</scope>
    <source>
        <strain evidence="3">CGMCC 1.7030</strain>
    </source>
</reference>
<dbReference type="GO" id="GO:0016787">
    <property type="term" value="F:hydrolase activity"/>
    <property type="evidence" value="ECO:0007669"/>
    <property type="project" value="UniProtKB-KW"/>
</dbReference>
<protein>
    <submittedName>
        <fullName evidence="2">SGNH/GDSL hydrolase family protein</fullName>
    </submittedName>
</protein>